<accession>A0A8S1PIA3</accession>
<keyword evidence="2" id="KW-1185">Reference proteome</keyword>
<dbReference type="AlphaFoldDB" id="A0A8S1PIA3"/>
<sequence>MGGSKSKSIKKHTKVAFTDQQLEILELTKFHENPDFSWNSYQKNNKNIILVIISLEYLKHLSYLLQLVQGILRIKKNQQIGKSCYQRIIEYVLFQSRHKKQLKKYLAARSVAISTFQQKSAIPFNQFIGLVKQQLIYANKMCKKYFTKKFINPYLNYAIPKLTSSSFILNDQVLALLQMSSPDFNGIVKQIQNSHHQLLMMIQNKLLKSQQSHNNHYYFCLRIEKMKHKMINFNRLY</sequence>
<reference evidence="1" key="1">
    <citation type="submission" date="2021-01" db="EMBL/GenBank/DDBJ databases">
        <authorList>
            <consortium name="Genoscope - CEA"/>
            <person name="William W."/>
        </authorList>
    </citation>
    <scope>NUCLEOTIDE SEQUENCE</scope>
</reference>
<dbReference type="Proteomes" id="UP000688137">
    <property type="component" value="Unassembled WGS sequence"/>
</dbReference>
<dbReference type="OMA" id="FRNREHE"/>
<gene>
    <name evidence="1" type="ORF">PPRIM_AZ9-3.1.T1190160</name>
</gene>
<evidence type="ECO:0000313" key="1">
    <source>
        <dbReference type="EMBL" id="CAD8102925.1"/>
    </source>
</evidence>
<name>A0A8S1PIA3_PARPR</name>
<comment type="caution">
    <text evidence="1">The sequence shown here is derived from an EMBL/GenBank/DDBJ whole genome shotgun (WGS) entry which is preliminary data.</text>
</comment>
<dbReference type="EMBL" id="CAJJDM010000122">
    <property type="protein sequence ID" value="CAD8102925.1"/>
    <property type="molecule type" value="Genomic_DNA"/>
</dbReference>
<protein>
    <submittedName>
        <fullName evidence="1">Uncharacterized protein</fullName>
    </submittedName>
</protein>
<organism evidence="1 2">
    <name type="scientific">Paramecium primaurelia</name>
    <dbReference type="NCBI Taxonomy" id="5886"/>
    <lineage>
        <taxon>Eukaryota</taxon>
        <taxon>Sar</taxon>
        <taxon>Alveolata</taxon>
        <taxon>Ciliophora</taxon>
        <taxon>Intramacronucleata</taxon>
        <taxon>Oligohymenophorea</taxon>
        <taxon>Peniculida</taxon>
        <taxon>Parameciidae</taxon>
        <taxon>Paramecium</taxon>
    </lineage>
</organism>
<proteinExistence type="predicted"/>
<evidence type="ECO:0000313" key="2">
    <source>
        <dbReference type="Proteomes" id="UP000688137"/>
    </source>
</evidence>